<gene>
    <name evidence="4" type="primary">LOC111148569</name>
</gene>
<feature type="region of interest" description="Disordered" evidence="2">
    <location>
        <begin position="113"/>
        <end position="139"/>
    </location>
</feature>
<evidence type="ECO:0000256" key="1">
    <source>
        <dbReference type="SAM" id="Coils"/>
    </source>
</evidence>
<dbReference type="GO" id="GO:0005814">
    <property type="term" value="C:centriole"/>
    <property type="evidence" value="ECO:0007669"/>
    <property type="project" value="TreeGrafter"/>
</dbReference>
<protein>
    <submittedName>
        <fullName evidence="4">Centrosomal protein of 128 kDa isoform X2</fullName>
    </submittedName>
</protein>
<feature type="coiled-coil region" evidence="1">
    <location>
        <begin position="274"/>
        <end position="346"/>
    </location>
</feature>
<feature type="coiled-coil region" evidence="1">
    <location>
        <begin position="193"/>
        <end position="244"/>
    </location>
</feature>
<dbReference type="PANTHER" id="PTHR46657">
    <property type="entry name" value="CENTROSOMAL PROTEIN OF 128 KDA"/>
    <property type="match status" value="1"/>
</dbReference>
<feature type="coiled-coil region" evidence="1">
    <location>
        <begin position="370"/>
        <end position="798"/>
    </location>
</feature>
<proteinExistence type="predicted"/>
<evidence type="ECO:0000313" key="3">
    <source>
        <dbReference type="Proteomes" id="UP000248482"/>
    </source>
</evidence>
<dbReference type="Proteomes" id="UP000248482">
    <property type="component" value="Unplaced"/>
</dbReference>
<dbReference type="GeneID" id="111148569"/>
<accession>A0A2Y9JIS5</accession>
<dbReference type="InterPro" id="IPR026652">
    <property type="entry name" value="CEP128"/>
</dbReference>
<keyword evidence="3" id="KW-1185">Reference proteome</keyword>
<evidence type="ECO:0000256" key="2">
    <source>
        <dbReference type="SAM" id="MobiDB-lite"/>
    </source>
</evidence>
<feature type="region of interest" description="Disordered" evidence="2">
    <location>
        <begin position="1035"/>
        <end position="1076"/>
    </location>
</feature>
<organism evidence="3 4">
    <name type="scientific">Enhydra lutris kenyoni</name>
    <name type="common">northern sea otter</name>
    <dbReference type="NCBI Taxonomy" id="391180"/>
    <lineage>
        <taxon>Eukaryota</taxon>
        <taxon>Metazoa</taxon>
        <taxon>Chordata</taxon>
        <taxon>Craniata</taxon>
        <taxon>Vertebrata</taxon>
        <taxon>Euteleostomi</taxon>
        <taxon>Mammalia</taxon>
        <taxon>Eutheria</taxon>
        <taxon>Laurasiatheria</taxon>
        <taxon>Carnivora</taxon>
        <taxon>Caniformia</taxon>
        <taxon>Musteloidea</taxon>
        <taxon>Mustelidae</taxon>
        <taxon>Lutrinae</taxon>
        <taxon>Enhydra</taxon>
    </lineage>
</organism>
<dbReference type="RefSeq" id="XP_022360948.1">
    <property type="nucleotide sequence ID" value="XM_022505240.1"/>
</dbReference>
<feature type="coiled-coil region" evidence="1">
    <location>
        <begin position="874"/>
        <end position="929"/>
    </location>
</feature>
<sequence length="1076" mass="126456">MAESSSDSDHFRTRDRLSRWTARSTYRESLSRPTVGVTKKINTITSTLQDTSRNLRQVDQMLGQYREYSNGQAGAIEHLKESLEQSIGQLRSQRLLRNSGGRSISVTSLTASDLDGGTVTESSRFPPTSPLKDYGDQQGTKRIRSRTGVRFVREPDDMGQLHAFHQSLRDLSSEQVRLGDDFNRELVRRSRSDAETKRALEELTEKFNEAQKQDVVSDRVERRLQEIEREMRTERELVEKRQDQLGVISLQLQEALKKQEAKADENEGVMKNKIKQTETEKSQVEELRTQLMKAEGDRKGLQHQVSQMSKQQLNLQDEQRDDWRFRRGVEQEKENLEKQMSDLRVQLNFSAMASELEEAKRCMERRDKEKAQFAAQIENLTHQLEHKEKEQLQMLDQLKEIQNHFETCEAKHKRADLQISELTHHAEDATKQAEQYLLEFQQSEALRQEAEKRREELKLKAQESIRQWKLKHKKLERALEKQSETLDQLTDKNNQILKEKDELKGQLYTALQQIENLRKELNDVLTKRALQEEELHRKEQKLSDVKAHQVDLELEVKDSLDTIQRLESELKHQSKIQSQMKLEKAHLEEEITELKKSQARDKAQLLEMQEAIKNLSAIRADLANKLAEEQRARKDVLKNLADLKTQVKSRDEETATIITQLKLERDVHQRELEDLTSSLQSVKTKHEQNIQELMKHFKKEKSEAENHIRTLKAESLEDKNTAKVHRCQLEKVKSQCDRLTDELTQNENENRKLKLKYQALKDQLEEKEKHISNEEEHLRRMEEARLQLKDQLLCLETEQESILGVIGREIDAACKTFSGDSMEKLKVFSSSPDINYDPHRWLAESKTKLQWLCEELKERENREKNLRHQLILCRQQLRNMTENKESELQCLFEQIERQEQLLEEIHQEKRDLLEETHRKDEEMESLQDRVNALEMSTRVALDHLESVPEKLSLLEDFKDLRDSRSFSERIDGRYSKYGIHRESLQRSDDTKYRVRGFKDDRIFPESSLAHGLENSFSWHDRSRFLSSPRLSHLNPFTKRTVTPDSPSIKEDATSLPMDGTSPQSKKEDYESRKSKM</sequence>
<keyword evidence="1" id="KW-0175">Coiled coil</keyword>
<dbReference type="GO" id="GO:0000922">
    <property type="term" value="C:spindle pole"/>
    <property type="evidence" value="ECO:0007669"/>
    <property type="project" value="TreeGrafter"/>
</dbReference>
<reference evidence="4" key="1">
    <citation type="submission" date="2025-08" db="UniProtKB">
        <authorList>
            <consortium name="RefSeq"/>
        </authorList>
    </citation>
    <scope>IDENTIFICATION</scope>
    <source>
        <tissue evidence="4">Blood</tissue>
    </source>
</reference>
<name>A0A2Y9JIS5_ENHLU</name>
<dbReference type="AlphaFoldDB" id="A0A2Y9JIS5"/>
<evidence type="ECO:0000313" key="4">
    <source>
        <dbReference type="RefSeq" id="XP_022360948.1"/>
    </source>
</evidence>
<dbReference type="PANTHER" id="PTHR46657:SF1">
    <property type="entry name" value="CENTROSOMAL PROTEIN OF 128 KDA"/>
    <property type="match status" value="1"/>
</dbReference>
<feature type="compositionally biased region" description="Basic and acidic residues" evidence="2">
    <location>
        <begin position="1064"/>
        <end position="1076"/>
    </location>
</feature>